<evidence type="ECO:0000313" key="12">
    <source>
        <dbReference type="Proteomes" id="UP000030641"/>
    </source>
</evidence>
<protein>
    <recommendedName>
        <fullName evidence="13">GPI transamidase component PIG-S</fullName>
    </recommendedName>
</protein>
<keyword evidence="7 10" id="KW-1133">Transmembrane helix</keyword>
<dbReference type="EMBL" id="KL584763">
    <property type="protein sequence ID" value="KEQ94071.1"/>
    <property type="molecule type" value="Genomic_DNA"/>
</dbReference>
<dbReference type="STRING" id="1043005.A0A074Z516"/>
<evidence type="ECO:0000313" key="11">
    <source>
        <dbReference type="EMBL" id="KEQ94071.1"/>
    </source>
</evidence>
<dbReference type="HOGENOM" id="CLU_010026_1_0_1"/>
<organism evidence="11 12">
    <name type="scientific">Aureobasidium subglaciale (strain EXF-2481)</name>
    <name type="common">Aureobasidium pullulans var. subglaciale</name>
    <dbReference type="NCBI Taxonomy" id="1043005"/>
    <lineage>
        <taxon>Eukaryota</taxon>
        <taxon>Fungi</taxon>
        <taxon>Dikarya</taxon>
        <taxon>Ascomycota</taxon>
        <taxon>Pezizomycotina</taxon>
        <taxon>Dothideomycetes</taxon>
        <taxon>Dothideomycetidae</taxon>
        <taxon>Dothideales</taxon>
        <taxon>Saccotheciaceae</taxon>
        <taxon>Aureobasidium</taxon>
    </lineage>
</organism>
<dbReference type="Pfam" id="PF10510">
    <property type="entry name" value="PIG-S"/>
    <property type="match status" value="1"/>
</dbReference>
<dbReference type="PANTHER" id="PTHR21072">
    <property type="entry name" value="GPI TRANSAMIDASE COMPONENT PIG-S"/>
    <property type="match status" value="1"/>
</dbReference>
<keyword evidence="5 10" id="KW-0812">Transmembrane</keyword>
<dbReference type="FunCoup" id="A0A074Z516">
    <property type="interactions" value="758"/>
</dbReference>
<evidence type="ECO:0000256" key="3">
    <source>
        <dbReference type="ARBA" id="ARBA00005316"/>
    </source>
</evidence>
<keyword evidence="8 10" id="KW-0472">Membrane</keyword>
<dbReference type="OMA" id="AEHKYAV"/>
<gene>
    <name evidence="11" type="ORF">AUEXF2481DRAFT_6129</name>
</gene>
<dbReference type="RefSeq" id="XP_013342466.1">
    <property type="nucleotide sequence ID" value="XM_013487012.1"/>
</dbReference>
<name>A0A074Z516_AURSE</name>
<keyword evidence="9" id="KW-0325">Glycoprotein</keyword>
<sequence>MDAQQAESVTKDAPAEGVVHAVLATKQPPPESNHGIKTRRWIIFCFWAIVGLLGLPIWYATTTVPRAALPLESMDAWASGQTCKLEFPVHVALAAGHLDFATTTELAQQVQQGLDRQNKSPIYRLRVITSRHGTADQSDAQYIDPSTSSAVSSQAAANVNLVLDPSYSHPVAKVQPFDPTLSIFHGSLSSSQPSGVSDLAGFITTELLKLFAEEQVTLDYLLTGQTTHHESTTDIDSSSIIEGYRKRSNRAFKYASTYHLTFSLFTGAAAPSAWDIKAALDDYLGPFLASFSSVSKFSVDTQVQLYASLSSSLHGPQYDETSEQWTLLRSDLSAFINAAEWPLSPSIGVGPTINFVAYVPSPKQAPMLIEESGGTSWLIPQWGGVQILNPSAGQENNTVLTKHDLEPVVRIFAEQLESLIGLPQSPPSLPLRLSSLTRERAASLILSASSTLGALSRLTLKLTSIAIPHNVADSVQKTIHHLETACSHIHDGHYDSALEHARIAEAHAEQAFFEPSMVGQVYFPDEHKVAVYVPLLGPMAVPLVMAALKEIKKFKQARAKTA</sequence>
<comment type="pathway">
    <text evidence="2">Glycolipid biosynthesis; glycosylphosphatidylinositol-anchor biosynthesis.</text>
</comment>
<dbReference type="AlphaFoldDB" id="A0A074Z516"/>
<keyword evidence="6" id="KW-0256">Endoplasmic reticulum</keyword>
<keyword evidence="4" id="KW-0337">GPI-anchor biosynthesis</keyword>
<dbReference type="PANTHER" id="PTHR21072:SF13">
    <property type="entry name" value="GPI TRANSAMIDASE COMPONENT PIG-S"/>
    <property type="match status" value="1"/>
</dbReference>
<reference evidence="11 12" key="1">
    <citation type="journal article" date="2014" name="BMC Genomics">
        <title>Genome sequencing of four Aureobasidium pullulans varieties: biotechnological potential, stress tolerance, and description of new species.</title>
        <authorList>
            <person name="Gostin Ar C."/>
            <person name="Ohm R.A."/>
            <person name="Kogej T."/>
            <person name="Sonjak S."/>
            <person name="Turk M."/>
            <person name="Zajc J."/>
            <person name="Zalar P."/>
            <person name="Grube M."/>
            <person name="Sun H."/>
            <person name="Han J."/>
            <person name="Sharma A."/>
            <person name="Chiniquy J."/>
            <person name="Ngan C.Y."/>
            <person name="Lipzen A."/>
            <person name="Barry K."/>
            <person name="Grigoriev I.V."/>
            <person name="Gunde-Cimerman N."/>
        </authorList>
    </citation>
    <scope>NUCLEOTIDE SEQUENCE [LARGE SCALE GENOMIC DNA]</scope>
    <source>
        <strain evidence="11 12">EXF-2481</strain>
    </source>
</reference>
<evidence type="ECO:0000256" key="10">
    <source>
        <dbReference type="SAM" id="Phobius"/>
    </source>
</evidence>
<dbReference type="InterPro" id="IPR019540">
    <property type="entry name" value="PtdIno-glycan_biosynth_class_S"/>
</dbReference>
<comment type="subcellular location">
    <subcellularLocation>
        <location evidence="1">Endoplasmic reticulum membrane</location>
        <topology evidence="1">Multi-pass membrane protein</topology>
    </subcellularLocation>
</comment>
<accession>A0A074Z516</accession>
<evidence type="ECO:0000256" key="6">
    <source>
        <dbReference type="ARBA" id="ARBA00022824"/>
    </source>
</evidence>
<feature type="transmembrane region" description="Helical" evidence="10">
    <location>
        <begin position="41"/>
        <end position="60"/>
    </location>
</feature>
<dbReference type="GeneID" id="25369460"/>
<dbReference type="GO" id="GO:0016255">
    <property type="term" value="P:attachment of GPI anchor to protein"/>
    <property type="evidence" value="ECO:0007669"/>
    <property type="project" value="InterPro"/>
</dbReference>
<evidence type="ECO:0000256" key="7">
    <source>
        <dbReference type="ARBA" id="ARBA00022989"/>
    </source>
</evidence>
<evidence type="ECO:0000256" key="4">
    <source>
        <dbReference type="ARBA" id="ARBA00022502"/>
    </source>
</evidence>
<evidence type="ECO:0000256" key="8">
    <source>
        <dbReference type="ARBA" id="ARBA00023136"/>
    </source>
</evidence>
<proteinExistence type="inferred from homology"/>
<dbReference type="OrthoDB" id="28748at2759"/>
<evidence type="ECO:0000256" key="2">
    <source>
        <dbReference type="ARBA" id="ARBA00004687"/>
    </source>
</evidence>
<dbReference type="GO" id="GO:0042765">
    <property type="term" value="C:GPI-anchor transamidase complex"/>
    <property type="evidence" value="ECO:0007669"/>
    <property type="project" value="InterPro"/>
</dbReference>
<comment type="similarity">
    <text evidence="3">Belongs to the PIGS family.</text>
</comment>
<dbReference type="UniPathway" id="UPA00196"/>
<evidence type="ECO:0000256" key="9">
    <source>
        <dbReference type="ARBA" id="ARBA00023180"/>
    </source>
</evidence>
<evidence type="ECO:0008006" key="13">
    <source>
        <dbReference type="Google" id="ProtNLM"/>
    </source>
</evidence>
<dbReference type="Proteomes" id="UP000030641">
    <property type="component" value="Unassembled WGS sequence"/>
</dbReference>
<evidence type="ECO:0000256" key="5">
    <source>
        <dbReference type="ARBA" id="ARBA00022692"/>
    </source>
</evidence>
<feature type="transmembrane region" description="Helical" evidence="10">
    <location>
        <begin position="529"/>
        <end position="548"/>
    </location>
</feature>
<evidence type="ECO:0000256" key="1">
    <source>
        <dbReference type="ARBA" id="ARBA00004477"/>
    </source>
</evidence>
<keyword evidence="12" id="KW-1185">Reference proteome</keyword>
<dbReference type="GO" id="GO:0006506">
    <property type="term" value="P:GPI anchor biosynthetic process"/>
    <property type="evidence" value="ECO:0007669"/>
    <property type="project" value="UniProtKB-UniPathway"/>
</dbReference>
<dbReference type="InParanoid" id="A0A074Z516"/>